<protein>
    <recommendedName>
        <fullName evidence="2">DUF7330 domain-containing protein</fullName>
    </recommendedName>
</protein>
<dbReference type="RefSeq" id="XP_062628541.1">
    <property type="nucleotide sequence ID" value="XM_062772557.1"/>
</dbReference>
<dbReference type="InterPro" id="IPR055754">
    <property type="entry name" value="DUF7330"/>
</dbReference>
<reference evidence="3" key="1">
    <citation type="submission" date="2023-10" db="EMBL/GenBank/DDBJ databases">
        <authorList>
            <person name="Noh H."/>
        </authorList>
    </citation>
    <scope>NUCLEOTIDE SEQUENCE</scope>
    <source>
        <strain evidence="3">DUCC4014</strain>
    </source>
</reference>
<dbReference type="Proteomes" id="UP000827549">
    <property type="component" value="Chromosome 4"/>
</dbReference>
<sequence>MMSITTEKVSRPPEASSLEKAEVPDRPLTPVSSTDPITAKPAVHLQPVGELPPEVPPKDITTPPASPVNIITDTPLVTSPTQTPSTPTAPRLPRPRAVAKVECVLQGKEPLSGTYYLDPCLHHPLIHVPHALTSIAEAALSGASAYPKERFNTTTGAPIDGMAKVAKGYLVPPDGRFETDKGGIGIGVAVVDTVGEEADKGRTKARVDVASKKGGVQVELIEVDDGRSVDLRVQTISGNILILLPESFRGPLHFHSPAPPTVLKVLGAQLLPIAKPYDGYYTTAVVPLGEARGARGGADYRLLKAVGRFVPKVILEQGGEYVDMAASGYDALGRAGTSKVVVRTEKGKIAVGYRGSADVAEAKGLNLNVGADSKVRHWWTL</sequence>
<evidence type="ECO:0000256" key="1">
    <source>
        <dbReference type="SAM" id="MobiDB-lite"/>
    </source>
</evidence>
<feature type="region of interest" description="Disordered" evidence="1">
    <location>
        <begin position="1"/>
        <end position="94"/>
    </location>
</feature>
<gene>
    <name evidence="3" type="ORF">LOC62_04G005994</name>
</gene>
<feature type="domain" description="DUF7330" evidence="2">
    <location>
        <begin position="177"/>
        <end position="255"/>
    </location>
</feature>
<organism evidence="3 4">
    <name type="scientific">Vanrija pseudolonga</name>
    <dbReference type="NCBI Taxonomy" id="143232"/>
    <lineage>
        <taxon>Eukaryota</taxon>
        <taxon>Fungi</taxon>
        <taxon>Dikarya</taxon>
        <taxon>Basidiomycota</taxon>
        <taxon>Agaricomycotina</taxon>
        <taxon>Tremellomycetes</taxon>
        <taxon>Trichosporonales</taxon>
        <taxon>Trichosporonaceae</taxon>
        <taxon>Vanrija</taxon>
    </lineage>
</organism>
<feature type="compositionally biased region" description="Low complexity" evidence="1">
    <location>
        <begin position="74"/>
        <end position="94"/>
    </location>
</feature>
<name>A0AAF0YEV4_9TREE</name>
<dbReference type="EMBL" id="CP086717">
    <property type="protein sequence ID" value="WOO82509.1"/>
    <property type="molecule type" value="Genomic_DNA"/>
</dbReference>
<proteinExistence type="predicted"/>
<evidence type="ECO:0000313" key="3">
    <source>
        <dbReference type="EMBL" id="WOO82509.1"/>
    </source>
</evidence>
<evidence type="ECO:0000259" key="2">
    <source>
        <dbReference type="Pfam" id="PF24016"/>
    </source>
</evidence>
<accession>A0AAF0YEV4</accession>
<dbReference type="Pfam" id="PF24016">
    <property type="entry name" value="DUF7330"/>
    <property type="match status" value="1"/>
</dbReference>
<dbReference type="AlphaFoldDB" id="A0AAF0YEV4"/>
<keyword evidence="4" id="KW-1185">Reference proteome</keyword>
<dbReference type="GeneID" id="87809221"/>
<evidence type="ECO:0000313" key="4">
    <source>
        <dbReference type="Proteomes" id="UP000827549"/>
    </source>
</evidence>